<keyword evidence="10" id="KW-0407">Ion channel</keyword>
<keyword evidence="2" id="KW-0813">Transport</keyword>
<sequence length="177" mass="20008">MFKNLGAINITGFRIIQSQSPDTLQFLSIWKSLNSSRWPGAGTEHISAAVALAYDGTKVILDAYSRLLKKKPDIFRNNFRRGEVYNNGTKGIDCRKLPVTPWEHGDKISHYLRKSRARRHIRGNDVFEGYCKDLADLIAENLKINYVLRLVNDSAYGGQDPNSPVGWNGMVGELIRK</sequence>
<keyword evidence="8" id="KW-0325">Glycoprotein</keyword>
<evidence type="ECO:0000256" key="4">
    <source>
        <dbReference type="ARBA" id="ARBA00022989"/>
    </source>
</evidence>
<evidence type="ECO:0000256" key="3">
    <source>
        <dbReference type="ARBA" id="ARBA00022692"/>
    </source>
</evidence>
<comment type="caution">
    <text evidence="12">The sequence shown here is derived from an EMBL/GenBank/DDBJ whole genome shotgun (WGS) entry which is preliminary data.</text>
</comment>
<keyword evidence="3" id="KW-0812">Transmembrane</keyword>
<feature type="domain" description="Ionotropic glutamate receptor L-glutamate and glycine-binding" evidence="11">
    <location>
        <begin position="110"/>
        <end position="176"/>
    </location>
</feature>
<reference evidence="12 13" key="1">
    <citation type="submission" date="2021-06" db="EMBL/GenBank/DDBJ databases">
        <title>Caerostris extrusa draft genome.</title>
        <authorList>
            <person name="Kono N."/>
            <person name="Arakawa K."/>
        </authorList>
    </citation>
    <scope>NUCLEOTIDE SEQUENCE [LARGE SCALE GENOMIC DNA]</scope>
</reference>
<keyword evidence="6" id="KW-0472">Membrane</keyword>
<dbReference type="EMBL" id="BPLR01016473">
    <property type="protein sequence ID" value="GIY84127.1"/>
    <property type="molecule type" value="Genomic_DNA"/>
</dbReference>
<evidence type="ECO:0000256" key="7">
    <source>
        <dbReference type="ARBA" id="ARBA00023170"/>
    </source>
</evidence>
<dbReference type="AlphaFoldDB" id="A0AAV4WMU0"/>
<evidence type="ECO:0000256" key="1">
    <source>
        <dbReference type="ARBA" id="ARBA00004141"/>
    </source>
</evidence>
<evidence type="ECO:0000256" key="10">
    <source>
        <dbReference type="ARBA" id="ARBA00023303"/>
    </source>
</evidence>
<dbReference type="Gene3D" id="3.40.50.2300">
    <property type="match status" value="2"/>
</dbReference>
<evidence type="ECO:0000259" key="11">
    <source>
        <dbReference type="SMART" id="SM00918"/>
    </source>
</evidence>
<feature type="non-terminal residue" evidence="12">
    <location>
        <position position="177"/>
    </location>
</feature>
<keyword evidence="5" id="KW-0406">Ion transport</keyword>
<dbReference type="Pfam" id="PF10613">
    <property type="entry name" value="Lig_chan-Glu_bd"/>
    <property type="match status" value="1"/>
</dbReference>
<protein>
    <submittedName>
        <fullName evidence="12">Glutamate receptor 1</fullName>
    </submittedName>
</protein>
<dbReference type="Gene3D" id="3.40.190.10">
    <property type="entry name" value="Periplasmic binding protein-like II"/>
    <property type="match status" value="1"/>
</dbReference>
<name>A0AAV4WMU0_CAEEX</name>
<comment type="subcellular location">
    <subcellularLocation>
        <location evidence="1">Membrane</location>
        <topology evidence="1">Multi-pass membrane protein</topology>
    </subcellularLocation>
</comment>
<evidence type="ECO:0000256" key="2">
    <source>
        <dbReference type="ARBA" id="ARBA00022448"/>
    </source>
</evidence>
<evidence type="ECO:0000256" key="6">
    <source>
        <dbReference type="ARBA" id="ARBA00023136"/>
    </source>
</evidence>
<dbReference type="InterPro" id="IPR019594">
    <property type="entry name" value="Glu/Gly-bd"/>
</dbReference>
<accession>A0AAV4WMU0</accession>
<dbReference type="GO" id="GO:0016020">
    <property type="term" value="C:membrane"/>
    <property type="evidence" value="ECO:0007669"/>
    <property type="project" value="UniProtKB-SubCell"/>
</dbReference>
<evidence type="ECO:0000256" key="8">
    <source>
        <dbReference type="ARBA" id="ARBA00023180"/>
    </source>
</evidence>
<keyword evidence="7 12" id="KW-0675">Receptor</keyword>
<dbReference type="SMART" id="SM00918">
    <property type="entry name" value="Lig_chan-Glu_bd"/>
    <property type="match status" value="1"/>
</dbReference>
<keyword evidence="9" id="KW-1071">Ligand-gated ion channel</keyword>
<evidence type="ECO:0000256" key="9">
    <source>
        <dbReference type="ARBA" id="ARBA00023286"/>
    </source>
</evidence>
<evidence type="ECO:0000313" key="12">
    <source>
        <dbReference type="EMBL" id="GIY84127.1"/>
    </source>
</evidence>
<organism evidence="12 13">
    <name type="scientific">Caerostris extrusa</name>
    <name type="common">Bark spider</name>
    <name type="synonym">Caerostris bankana</name>
    <dbReference type="NCBI Taxonomy" id="172846"/>
    <lineage>
        <taxon>Eukaryota</taxon>
        <taxon>Metazoa</taxon>
        <taxon>Ecdysozoa</taxon>
        <taxon>Arthropoda</taxon>
        <taxon>Chelicerata</taxon>
        <taxon>Arachnida</taxon>
        <taxon>Araneae</taxon>
        <taxon>Araneomorphae</taxon>
        <taxon>Entelegynae</taxon>
        <taxon>Araneoidea</taxon>
        <taxon>Araneidae</taxon>
        <taxon>Caerostris</taxon>
    </lineage>
</organism>
<gene>
    <name evidence="12" type="primary">GluRIA</name>
    <name evidence="12" type="ORF">CEXT_361501</name>
</gene>
<evidence type="ECO:0000256" key="5">
    <source>
        <dbReference type="ARBA" id="ARBA00023065"/>
    </source>
</evidence>
<dbReference type="Proteomes" id="UP001054945">
    <property type="component" value="Unassembled WGS sequence"/>
</dbReference>
<dbReference type="GO" id="GO:0015276">
    <property type="term" value="F:ligand-gated monoatomic ion channel activity"/>
    <property type="evidence" value="ECO:0007669"/>
    <property type="project" value="InterPro"/>
</dbReference>
<evidence type="ECO:0000313" key="13">
    <source>
        <dbReference type="Proteomes" id="UP001054945"/>
    </source>
</evidence>
<proteinExistence type="predicted"/>
<dbReference type="SUPFAM" id="SSF53850">
    <property type="entry name" value="Periplasmic binding protein-like II"/>
    <property type="match status" value="1"/>
</dbReference>
<keyword evidence="4" id="KW-1133">Transmembrane helix</keyword>
<keyword evidence="13" id="KW-1185">Reference proteome</keyword>